<dbReference type="RefSeq" id="WP_160485847.1">
    <property type="nucleotide sequence ID" value="NZ_WUBR01000002.1"/>
</dbReference>
<accession>A0A844XEQ7</accession>
<proteinExistence type="predicted"/>
<evidence type="ECO:0000256" key="1">
    <source>
        <dbReference type="SAM" id="SignalP"/>
    </source>
</evidence>
<feature type="signal peptide" evidence="1">
    <location>
        <begin position="1"/>
        <end position="26"/>
    </location>
</feature>
<dbReference type="AlphaFoldDB" id="A0A844XEQ7"/>
<dbReference type="EMBL" id="WUBR01000002">
    <property type="protein sequence ID" value="MWV28233.1"/>
    <property type="molecule type" value="Genomic_DNA"/>
</dbReference>
<reference evidence="2 3" key="2">
    <citation type="submission" date="2020-02" db="EMBL/GenBank/DDBJ databases">
        <title>Erythrobacter dongmakensis sp. nov., isolated from a tidal mudflat.</title>
        <authorList>
            <person name="Kim I.S."/>
        </authorList>
    </citation>
    <scope>NUCLEOTIDE SEQUENCE [LARGE SCALE GENOMIC DNA]</scope>
    <source>
        <strain evidence="2 3">GH3-10</strain>
    </source>
</reference>
<dbReference type="InterPro" id="IPR030972">
    <property type="entry name" value="UrcA_uranyl"/>
</dbReference>
<keyword evidence="1" id="KW-0732">Signal</keyword>
<dbReference type="NCBIfam" id="TIGR04433">
    <property type="entry name" value="UrcA_uranyl"/>
    <property type="match status" value="1"/>
</dbReference>
<sequence>MSKISIKTGLVAALAAGAMFSAPAMAGSTDAPSIAVRYSDLDLSTAEGQDTLDRRLTRAAEEVCGIDRRTSGMALPSAESRSCYRNTVQKMEREIATRTQEQQQEQRG</sequence>
<name>A0A844XEQ7_9SPHN</name>
<comment type="caution">
    <text evidence="2">The sequence shown here is derived from an EMBL/GenBank/DDBJ whole genome shotgun (WGS) entry which is preliminary data.</text>
</comment>
<feature type="chain" id="PRO_5032960391" evidence="1">
    <location>
        <begin position="27"/>
        <end position="108"/>
    </location>
</feature>
<reference evidence="2 3" key="1">
    <citation type="submission" date="2019-12" db="EMBL/GenBank/DDBJ databases">
        <authorList>
            <person name="Lee S.D."/>
        </authorList>
    </citation>
    <scope>NUCLEOTIDE SEQUENCE [LARGE SCALE GENOMIC DNA]</scope>
    <source>
        <strain evidence="2 3">GH3-10</strain>
    </source>
</reference>
<protein>
    <submittedName>
        <fullName evidence="2">UrcA family protein</fullName>
    </submittedName>
</protein>
<gene>
    <name evidence="2" type="ORF">GRF63_09980</name>
</gene>
<keyword evidence="3" id="KW-1185">Reference proteome</keyword>
<evidence type="ECO:0000313" key="3">
    <source>
        <dbReference type="Proteomes" id="UP000461409"/>
    </source>
</evidence>
<evidence type="ECO:0000313" key="2">
    <source>
        <dbReference type="EMBL" id="MWV28233.1"/>
    </source>
</evidence>
<dbReference type="Proteomes" id="UP000461409">
    <property type="component" value="Unassembled WGS sequence"/>
</dbReference>
<organism evidence="2 3">
    <name type="scientific">Aurantiacibacter rhizosphaerae</name>
    <dbReference type="NCBI Taxonomy" id="2691582"/>
    <lineage>
        <taxon>Bacteria</taxon>
        <taxon>Pseudomonadati</taxon>
        <taxon>Pseudomonadota</taxon>
        <taxon>Alphaproteobacteria</taxon>
        <taxon>Sphingomonadales</taxon>
        <taxon>Erythrobacteraceae</taxon>
        <taxon>Aurantiacibacter</taxon>
    </lineage>
</organism>